<dbReference type="InterPro" id="IPR014015">
    <property type="entry name" value="Helicase_SF3_DNA-vir"/>
</dbReference>
<accession>B1X348</accession>
<keyword evidence="2" id="KW-0378">Hydrolase</keyword>
<protein>
    <recommendedName>
        <fullName evidence="4">SF3 helicase domain-containing protein</fullName>
    </recommendedName>
</protein>
<evidence type="ECO:0000313" key="6">
    <source>
        <dbReference type="Proteomes" id="UP000001203"/>
    </source>
</evidence>
<dbReference type="InterPro" id="IPR006500">
    <property type="entry name" value="Helicase_put_C_phage/plasmid"/>
</dbReference>
<dbReference type="AlphaFoldDB" id="B1X348"/>
<gene>
    <name evidence="5" type="ordered locus">cce_5213</name>
</gene>
<dbReference type="InterPro" id="IPR014818">
    <property type="entry name" value="Phage/plasmid_primase_P4_C"/>
</dbReference>
<dbReference type="SUPFAM" id="SSF52540">
    <property type="entry name" value="P-loop containing nucleoside triphosphate hydrolases"/>
    <property type="match status" value="1"/>
</dbReference>
<evidence type="ECO:0000256" key="2">
    <source>
        <dbReference type="ARBA" id="ARBA00022801"/>
    </source>
</evidence>
<sequence>MVKESVEKALIQFGRLCKKAKAEVLIMQWDLTLGKGIDDVVVNQGTEALEKIINQAISYGNWLKELNTSNENSKTKQTQKYQQIPKADVIGMQITENHRDRLIYCDELSSWLAYEIDGETGIWEMISKDIMLSIIDRIVESQGIRGYGSSSYIENIEKKMRRLLVCKHWEEKNEKHLPFENGVLDLETSKFHQHAPGFRLTSKLPRQYNPLATSWSKTDQWLTEVVKGDEKAKELLLCYMAAVLRGRYDLQVFCYLIGSGGAGKSTFTNLLTQLVGEQNTVELDFDELDDKHEVIRLFGKRLLILADQDRVGRKIANFKKLTGGDRLSGRYLFKNSMSFQFKGLACVTSNPPNVFPASTAKWLLRRMRLVEFNGRFQPNYHLMDELEPELPGLTNYLLNLPEHHIENILKGRAKELTATTWEHQCRSDGLASWINDWLIQDENAFSIIGSNGKEWNDSEYNAYSSTLYGSYVLYCKQTGRTPKTTQNFSADLIEVTERILGWPVKKRRKRIAGKIVRGIEGIRLRTNDDDEQLLVEDTLYSCDNGDNQKENVTTERDRLEFPIDLGCDNFDHLITNEQQNELEKSLVALSVAPQNNIESNGQKVVTETVSSTTQAEKGLAENQPVVTAKNGSEVLSQVDYSTFPHLTSNDLRAKEKRAISIKKRMLACSHRNHLVQLRENAGYSPNEIQWVWKHSLTSSQKKQIDQAANLTQKDIFESLDERSEYDWHEIIQGIDLELVRLGWTIEQAQQYMKEKYGKHSRQLLEDHQLLSFWQDLQRMSVEVKE</sequence>
<dbReference type="InterPro" id="IPR024385">
    <property type="entry name" value="DUF3854"/>
</dbReference>
<dbReference type="HOGENOM" id="CLU_357059_0_0_3"/>
<reference evidence="5 6" key="1">
    <citation type="journal article" date="2008" name="Proc. Natl. Acad. Sci. U.S.A.">
        <title>The genome of Cyanothece 51142, a unicellular diazotrophic cyanobacterium important in the marine nitrogen cycle.</title>
        <authorList>
            <person name="Welsh E.A."/>
            <person name="Liberton M."/>
            <person name="Stoeckel J."/>
            <person name="Loh T."/>
            <person name="Elvitigala T."/>
            <person name="Wang C."/>
            <person name="Wollam A."/>
            <person name="Fulton R.S."/>
            <person name="Clifton S.W."/>
            <person name="Jacobs J.M."/>
            <person name="Aurora R."/>
            <person name="Ghosh B.K."/>
            <person name="Sherman L.A."/>
            <person name="Smith R.D."/>
            <person name="Wilson R.K."/>
            <person name="Pakrasi H.B."/>
        </authorList>
    </citation>
    <scope>NUCLEOTIDE SEQUENCE [LARGE SCALE GENOMIC DNA]</scope>
    <source>
        <strain evidence="6">ATCC 51142 / BH68</strain>
    </source>
</reference>
<dbReference type="Gene3D" id="3.40.50.300">
    <property type="entry name" value="P-loop containing nucleotide triphosphate hydrolases"/>
    <property type="match status" value="1"/>
</dbReference>
<dbReference type="STRING" id="43989.cce_5213"/>
<evidence type="ECO:0000259" key="4">
    <source>
        <dbReference type="PROSITE" id="PS51206"/>
    </source>
</evidence>
<name>B1X348_CROS5</name>
<organism evidence="5 6">
    <name type="scientific">Crocosphaera subtropica (strain ATCC 51142 / BH68)</name>
    <name type="common">Cyanothece sp. (strain ATCC 51142)</name>
    <dbReference type="NCBI Taxonomy" id="43989"/>
    <lineage>
        <taxon>Bacteria</taxon>
        <taxon>Bacillati</taxon>
        <taxon>Cyanobacteriota</taxon>
        <taxon>Cyanophyceae</taxon>
        <taxon>Oscillatoriophycideae</taxon>
        <taxon>Chroococcales</taxon>
        <taxon>Aphanothecaceae</taxon>
        <taxon>Crocosphaera</taxon>
        <taxon>Crocosphaera subtropica</taxon>
    </lineage>
</organism>
<dbReference type="GO" id="GO:0005524">
    <property type="term" value="F:ATP binding"/>
    <property type="evidence" value="ECO:0007669"/>
    <property type="project" value="UniProtKB-KW"/>
</dbReference>
<evidence type="ECO:0000256" key="1">
    <source>
        <dbReference type="ARBA" id="ARBA00022741"/>
    </source>
</evidence>
<dbReference type="InterPro" id="IPR045455">
    <property type="entry name" value="NrS-1_pol-like_helicase"/>
</dbReference>
<dbReference type="GO" id="GO:0016787">
    <property type="term" value="F:hydrolase activity"/>
    <property type="evidence" value="ECO:0007669"/>
    <property type="project" value="UniProtKB-KW"/>
</dbReference>
<keyword evidence="6" id="KW-1185">Reference proteome</keyword>
<dbReference type="OrthoDB" id="505390at2"/>
<dbReference type="NCBIfam" id="TIGR01613">
    <property type="entry name" value="primase_Cterm"/>
    <property type="match status" value="1"/>
</dbReference>
<dbReference type="PANTHER" id="PTHR35372">
    <property type="entry name" value="ATP BINDING PROTEIN-RELATED"/>
    <property type="match status" value="1"/>
</dbReference>
<dbReference type="eggNOG" id="COG3378">
    <property type="taxonomic scope" value="Bacteria"/>
</dbReference>
<dbReference type="Pfam" id="PF08706">
    <property type="entry name" value="D5_N"/>
    <property type="match status" value="1"/>
</dbReference>
<dbReference type="Pfam" id="PF19263">
    <property type="entry name" value="DUF5906"/>
    <property type="match status" value="1"/>
</dbReference>
<keyword evidence="3" id="KW-0067">ATP-binding</keyword>
<dbReference type="EMBL" id="CP000807">
    <property type="protein sequence ID" value="ACB54559.1"/>
    <property type="molecule type" value="Genomic_DNA"/>
</dbReference>
<dbReference type="Proteomes" id="UP000001203">
    <property type="component" value="Chromosome linear"/>
</dbReference>
<dbReference type="InterPro" id="IPR051620">
    <property type="entry name" value="ORF904-like_C"/>
</dbReference>
<evidence type="ECO:0000313" key="5">
    <source>
        <dbReference type="EMBL" id="ACB54559.1"/>
    </source>
</evidence>
<dbReference type="PROSITE" id="PS51206">
    <property type="entry name" value="SF3_HELICASE_1"/>
    <property type="match status" value="1"/>
</dbReference>
<dbReference type="KEGG" id="cyt:cce_5213"/>
<feature type="domain" description="SF3 helicase" evidence="4">
    <location>
        <begin position="231"/>
        <end position="385"/>
    </location>
</feature>
<dbReference type="Pfam" id="PF12965">
    <property type="entry name" value="DUF3854"/>
    <property type="match status" value="1"/>
</dbReference>
<dbReference type="PANTHER" id="PTHR35372:SF2">
    <property type="entry name" value="SF3 HELICASE DOMAIN-CONTAINING PROTEIN"/>
    <property type="match status" value="1"/>
</dbReference>
<keyword evidence="1" id="KW-0547">Nucleotide-binding</keyword>
<evidence type="ECO:0000256" key="3">
    <source>
        <dbReference type="ARBA" id="ARBA00022840"/>
    </source>
</evidence>
<dbReference type="InterPro" id="IPR027417">
    <property type="entry name" value="P-loop_NTPase"/>
</dbReference>
<proteinExistence type="predicted"/>